<reference evidence="1 2" key="1">
    <citation type="submission" date="2019-06" db="EMBL/GenBank/DDBJ databases">
        <title>Draft genome sequences of 15 bacterial species constituting the stable defined intestinal microbiota of the GM15 gnotobiotic mouse model.</title>
        <authorList>
            <person name="Elie C."/>
            <person name="Mathieu A."/>
            <person name="Saliou A."/>
            <person name="Darnaud M."/>
            <person name="Leulier F."/>
            <person name="Tamellini A."/>
        </authorList>
    </citation>
    <scope>NUCLEOTIDE SEQUENCE [LARGE SCALE GENOMIC DNA]</scope>
    <source>
        <strain evidence="1 2">JM4-15</strain>
    </source>
</reference>
<dbReference type="AlphaFoldDB" id="A0A845SWS8"/>
<evidence type="ECO:0000313" key="1">
    <source>
        <dbReference type="EMBL" id="NDO38993.1"/>
    </source>
</evidence>
<protein>
    <submittedName>
        <fullName evidence="1">Uncharacterized protein</fullName>
    </submittedName>
</protein>
<evidence type="ECO:0000313" key="2">
    <source>
        <dbReference type="Proteomes" id="UP000462501"/>
    </source>
</evidence>
<comment type="caution">
    <text evidence="1">The sequence shown here is derived from an EMBL/GenBank/DDBJ whole genome shotgun (WGS) entry which is preliminary data.</text>
</comment>
<gene>
    <name evidence="1" type="ORF">FMM72_06940</name>
</gene>
<proteinExistence type="predicted"/>
<sequence>MDSSPAAADHREVCTISKYQEFDAQIFDVTKIMIGFSLTDAQKTELLKIAGEIEAACQDGSLSADERQRLLETMADCGLELPQTPMEPCVDEAKLQERLTQYMELDLFQMDIGALINDYKSQGLPMPTMEQLQAEVIAEARKCLETIMICEAKGHLWKETADPENGTSTLSCRRCGAEEHLRW</sequence>
<dbReference type="EMBL" id="VIQT01000009">
    <property type="protein sequence ID" value="NDO38993.1"/>
    <property type="molecule type" value="Genomic_DNA"/>
</dbReference>
<accession>A0A845SWS8</accession>
<organism evidence="1 2">
    <name type="scientific">Anaerotruncus colihominis</name>
    <dbReference type="NCBI Taxonomy" id="169435"/>
    <lineage>
        <taxon>Bacteria</taxon>
        <taxon>Bacillati</taxon>
        <taxon>Bacillota</taxon>
        <taxon>Clostridia</taxon>
        <taxon>Eubacteriales</taxon>
        <taxon>Oscillospiraceae</taxon>
        <taxon>Anaerotruncus</taxon>
    </lineage>
</organism>
<name>A0A845SWS8_9FIRM</name>
<dbReference type="Proteomes" id="UP000462501">
    <property type="component" value="Unassembled WGS sequence"/>
</dbReference>
<dbReference type="RefSeq" id="WP_162220972.1">
    <property type="nucleotide sequence ID" value="NZ_JANJZM010000012.1"/>
</dbReference>